<evidence type="ECO:0000256" key="1">
    <source>
        <dbReference type="ARBA" id="ARBA00009437"/>
    </source>
</evidence>
<dbReference type="Gene3D" id="3.40.190.290">
    <property type="match status" value="1"/>
</dbReference>
<dbReference type="Proteomes" id="UP000295302">
    <property type="component" value="Unassembled WGS sequence"/>
</dbReference>
<reference evidence="7 8" key="1">
    <citation type="submission" date="2019-03" db="EMBL/GenBank/DDBJ databases">
        <title>Draft genome sequences of novel Actinobacteria.</title>
        <authorList>
            <person name="Sahin N."/>
            <person name="Ay H."/>
            <person name="Saygin H."/>
        </authorList>
    </citation>
    <scope>NUCLEOTIDE SEQUENCE [LARGE SCALE GENOMIC DNA]</scope>
    <source>
        <strain evidence="7 8">CH32</strain>
    </source>
</reference>
<dbReference type="EMBL" id="SMKQ01000007">
    <property type="protein sequence ID" value="TDD55022.1"/>
    <property type="molecule type" value="Genomic_DNA"/>
</dbReference>
<dbReference type="GO" id="GO:0003677">
    <property type="term" value="F:DNA binding"/>
    <property type="evidence" value="ECO:0007669"/>
    <property type="project" value="UniProtKB-KW"/>
</dbReference>
<evidence type="ECO:0000313" key="8">
    <source>
        <dbReference type="Proteomes" id="UP000295302"/>
    </source>
</evidence>
<protein>
    <submittedName>
        <fullName evidence="7">LysR family transcriptional regulator</fullName>
    </submittedName>
</protein>
<dbReference type="Gene3D" id="1.10.10.10">
    <property type="entry name" value="Winged helix-like DNA-binding domain superfamily/Winged helix DNA-binding domain"/>
    <property type="match status" value="1"/>
</dbReference>
<dbReference type="PANTHER" id="PTHR30346:SF28">
    <property type="entry name" value="HTH-TYPE TRANSCRIPTIONAL REGULATOR CYNR"/>
    <property type="match status" value="1"/>
</dbReference>
<dbReference type="OrthoDB" id="3181812at2"/>
<dbReference type="InterPro" id="IPR036388">
    <property type="entry name" value="WH-like_DNA-bd_sf"/>
</dbReference>
<dbReference type="FunFam" id="1.10.10.10:FF:000001">
    <property type="entry name" value="LysR family transcriptional regulator"/>
    <property type="match status" value="1"/>
</dbReference>
<name>A0A4R4ZF11_9ACTN</name>
<proteinExistence type="inferred from homology"/>
<dbReference type="InterPro" id="IPR036390">
    <property type="entry name" value="WH_DNA-bd_sf"/>
</dbReference>
<comment type="similarity">
    <text evidence="1">Belongs to the LysR transcriptional regulatory family.</text>
</comment>
<comment type="caution">
    <text evidence="7">The sequence shown here is derived from an EMBL/GenBank/DDBJ whole genome shotgun (WGS) entry which is preliminary data.</text>
</comment>
<feature type="domain" description="HTH lysR-type" evidence="6">
    <location>
        <begin position="1"/>
        <end position="58"/>
    </location>
</feature>
<keyword evidence="3" id="KW-0238">DNA-binding</keyword>
<evidence type="ECO:0000256" key="5">
    <source>
        <dbReference type="SAM" id="MobiDB-lite"/>
    </source>
</evidence>
<dbReference type="Pfam" id="PF00126">
    <property type="entry name" value="HTH_1"/>
    <property type="match status" value="1"/>
</dbReference>
<evidence type="ECO:0000256" key="3">
    <source>
        <dbReference type="ARBA" id="ARBA00023125"/>
    </source>
</evidence>
<sequence length="316" mass="34156">MELQQMRYVVAVAETANFTRAAERCRVVQSALSHQIARLERELGARLFDRTSRRVRLTPAGEAFLPAARQALDAAERARAEVAAASGELRGRLAIGTIPTVTAVDLPGALKSFHVRHPQVRITLRVGSSDELAEQVRQSTLDIAFLGLPPDVQPKGVRGRALAQGELVAVVAPGHPLADAADVDLRRLSSEVFVDFPAGTAARAQSDEAFAAAGVSREVAFEITNADLLARLVRLGLGIGMMPAAFAPELRDVHVVELRDPPTRVEHLIWSRLRTSPAAAAFLDVLHIPADQIRERRNTEGTDPRQVPPQGSPESD</sequence>
<dbReference type="GO" id="GO:0032993">
    <property type="term" value="C:protein-DNA complex"/>
    <property type="evidence" value="ECO:0007669"/>
    <property type="project" value="TreeGrafter"/>
</dbReference>
<keyword evidence="8" id="KW-1185">Reference proteome</keyword>
<evidence type="ECO:0000259" key="6">
    <source>
        <dbReference type="PROSITE" id="PS50931"/>
    </source>
</evidence>
<dbReference type="SUPFAM" id="SSF46785">
    <property type="entry name" value="Winged helix' DNA-binding domain"/>
    <property type="match status" value="1"/>
</dbReference>
<feature type="region of interest" description="Disordered" evidence="5">
    <location>
        <begin position="293"/>
        <end position="316"/>
    </location>
</feature>
<feature type="compositionally biased region" description="Basic and acidic residues" evidence="5">
    <location>
        <begin position="293"/>
        <end position="303"/>
    </location>
</feature>
<evidence type="ECO:0000256" key="2">
    <source>
        <dbReference type="ARBA" id="ARBA00023015"/>
    </source>
</evidence>
<dbReference type="PANTHER" id="PTHR30346">
    <property type="entry name" value="TRANSCRIPTIONAL DUAL REGULATOR HCAR-RELATED"/>
    <property type="match status" value="1"/>
</dbReference>
<dbReference type="SUPFAM" id="SSF53850">
    <property type="entry name" value="Periplasmic binding protein-like II"/>
    <property type="match status" value="1"/>
</dbReference>
<evidence type="ECO:0000256" key="4">
    <source>
        <dbReference type="ARBA" id="ARBA00023163"/>
    </source>
</evidence>
<dbReference type="PROSITE" id="PS50931">
    <property type="entry name" value="HTH_LYSR"/>
    <property type="match status" value="1"/>
</dbReference>
<gene>
    <name evidence="7" type="ORF">E1286_04370</name>
</gene>
<dbReference type="CDD" id="cd08436">
    <property type="entry name" value="PBP2_LTTR_like_3"/>
    <property type="match status" value="1"/>
</dbReference>
<dbReference type="InterPro" id="IPR000847">
    <property type="entry name" value="LysR_HTH_N"/>
</dbReference>
<organism evidence="7 8">
    <name type="scientific">Nonomuraea terrae</name>
    <dbReference type="NCBI Taxonomy" id="2530383"/>
    <lineage>
        <taxon>Bacteria</taxon>
        <taxon>Bacillati</taxon>
        <taxon>Actinomycetota</taxon>
        <taxon>Actinomycetes</taxon>
        <taxon>Streptosporangiales</taxon>
        <taxon>Streptosporangiaceae</taxon>
        <taxon>Nonomuraea</taxon>
    </lineage>
</organism>
<dbReference type="Pfam" id="PF03466">
    <property type="entry name" value="LysR_substrate"/>
    <property type="match status" value="1"/>
</dbReference>
<dbReference type="AlphaFoldDB" id="A0A4R4ZF11"/>
<accession>A0A4R4ZF11</accession>
<dbReference type="InterPro" id="IPR005119">
    <property type="entry name" value="LysR_subst-bd"/>
</dbReference>
<evidence type="ECO:0000313" key="7">
    <source>
        <dbReference type="EMBL" id="TDD55022.1"/>
    </source>
</evidence>
<keyword evidence="2" id="KW-0805">Transcription regulation</keyword>
<keyword evidence="4" id="KW-0804">Transcription</keyword>
<dbReference type="PRINTS" id="PR00039">
    <property type="entry name" value="HTHLYSR"/>
</dbReference>
<feature type="compositionally biased region" description="Pro residues" evidence="5">
    <location>
        <begin position="306"/>
        <end position="316"/>
    </location>
</feature>
<dbReference type="GO" id="GO:0003700">
    <property type="term" value="F:DNA-binding transcription factor activity"/>
    <property type="evidence" value="ECO:0007669"/>
    <property type="project" value="InterPro"/>
</dbReference>